<name>A0A1N6N0R1_9GAMM</name>
<organism evidence="3 4">
    <name type="scientific">Xenorhabdus innexi</name>
    <dbReference type="NCBI Taxonomy" id="290109"/>
    <lineage>
        <taxon>Bacteria</taxon>
        <taxon>Pseudomonadati</taxon>
        <taxon>Pseudomonadota</taxon>
        <taxon>Gammaproteobacteria</taxon>
        <taxon>Enterobacterales</taxon>
        <taxon>Morganellaceae</taxon>
        <taxon>Xenorhabdus</taxon>
    </lineage>
</organism>
<evidence type="ECO:0000313" key="5">
    <source>
        <dbReference type="Proteomes" id="UP000224871"/>
    </source>
</evidence>
<accession>A0A1N6N0R1</accession>
<reference evidence="2 5" key="3">
    <citation type="journal article" date="2017" name="Nat. Microbiol.">
        <title>Natural product diversity associated with the nematode symbionts Photorhabdus and Xenorhabdus.</title>
        <authorList>
            <person name="Tobias N.J."/>
            <person name="Wolff H."/>
            <person name="Djahanschiri B."/>
            <person name="Grundmann F."/>
            <person name="Kronenwerth M."/>
            <person name="Shi Y.M."/>
            <person name="Simonyi S."/>
            <person name="Grun P."/>
            <person name="Shapiro-Ilan D."/>
            <person name="Pidot S.J."/>
            <person name="Stinear T.P."/>
            <person name="Ebersberger I."/>
            <person name="Bode H.B."/>
        </authorList>
    </citation>
    <scope>NUCLEOTIDE SEQUENCE [LARGE SCALE GENOMIC DNA]</scope>
    <source>
        <strain evidence="2 5">DSM 16336</strain>
    </source>
</reference>
<evidence type="ECO:0000256" key="1">
    <source>
        <dbReference type="SAM" id="SignalP"/>
    </source>
</evidence>
<evidence type="ECO:0000313" key="4">
    <source>
        <dbReference type="Proteomes" id="UP000196435"/>
    </source>
</evidence>
<dbReference type="EMBL" id="FTLG01000223">
    <property type="protein sequence ID" value="SIP74686.1"/>
    <property type="molecule type" value="Genomic_DNA"/>
</dbReference>
<keyword evidence="5" id="KW-1185">Reference proteome</keyword>
<dbReference type="NCBIfam" id="TIGR03756">
    <property type="entry name" value="conj_TIGR03756"/>
    <property type="match status" value="1"/>
</dbReference>
<gene>
    <name evidence="2" type="ORF">Xinn_04000</name>
    <name evidence="3" type="ORF">XIS1_780004</name>
</gene>
<dbReference type="OrthoDB" id="8435546at2"/>
<evidence type="ECO:0000313" key="2">
    <source>
        <dbReference type="EMBL" id="PHM26902.1"/>
    </source>
</evidence>
<dbReference type="InterPro" id="IPR009649">
    <property type="entry name" value="TraU"/>
</dbReference>
<dbReference type="EMBL" id="NIBU01000119">
    <property type="protein sequence ID" value="PHM26902.1"/>
    <property type="molecule type" value="Genomic_DNA"/>
</dbReference>
<protein>
    <submittedName>
        <fullName evidence="2">Integrating conjugative element protein</fullName>
    </submittedName>
</protein>
<dbReference type="AlphaFoldDB" id="A0A1N6N0R1"/>
<proteinExistence type="predicted"/>
<feature type="chain" id="PRO_5013088385" evidence="1">
    <location>
        <begin position="29"/>
        <end position="325"/>
    </location>
</feature>
<dbReference type="Proteomes" id="UP000224871">
    <property type="component" value="Unassembled WGS sequence"/>
</dbReference>
<reference evidence="3" key="1">
    <citation type="submission" date="2016-12" db="EMBL/GenBank/DDBJ databases">
        <authorList>
            <person name="Song W.-J."/>
            <person name="Kurnit D.M."/>
        </authorList>
    </citation>
    <scope>NUCLEOTIDE SEQUENCE [LARGE SCALE GENOMIC DNA]</scope>
    <source>
        <strain evidence="3">HGB1681</strain>
    </source>
</reference>
<dbReference type="InterPro" id="IPR026331">
    <property type="entry name" value="PFL_4710"/>
</dbReference>
<evidence type="ECO:0000313" key="3">
    <source>
        <dbReference type="EMBL" id="SIP74686.1"/>
    </source>
</evidence>
<keyword evidence="1" id="KW-0732">Signal</keyword>
<reference evidence="4" key="2">
    <citation type="submission" date="2016-12" db="EMBL/GenBank/DDBJ databases">
        <authorList>
            <person name="Gaudriault S."/>
        </authorList>
    </citation>
    <scope>NUCLEOTIDE SEQUENCE [LARGE SCALE GENOMIC DNA]</scope>
    <source>
        <strain evidence="4">HGB1681 (deposited as PTA-6826 in the American Type Culture Collection)</strain>
    </source>
</reference>
<dbReference type="Pfam" id="PF06834">
    <property type="entry name" value="TraU"/>
    <property type="match status" value="1"/>
</dbReference>
<dbReference type="Proteomes" id="UP000196435">
    <property type="component" value="Unassembled WGS sequence"/>
</dbReference>
<feature type="signal peptide" evidence="1">
    <location>
        <begin position="1"/>
        <end position="28"/>
    </location>
</feature>
<sequence>MKIDMSAKLKLLVASILLGVINTPQAIASINSATLIANSVSPSCISWRIKGICYWLFCTPFGCTVKTSVRVEHFIPEAVVSTYNESGGNPWVEMSMVSSASGGLENTITDALSGLSAGGGNNEQKNPKRKTNLHFKYADAIGHPGSSLIGKSIPGYSCSGTAIPLFPYFLSTLDSFSWRSGIPETFYPEAVIPGKREIGAQYAGNMWGNIYPRSGFVTQQDDYKAAAVVAQRVADIITRTGQPHIYSQLKGNRKPGYWPPDSVQENTGTKNHKWQRLAPQLSNSCAVFPDNTGIVAQDGNYAWALWQPYSCCKRRGQKFLSSTSF</sequence>